<sequence length="230" mass="25465">MGLRPPGDVQAFWPALQNNENMIQSIVENQGSIGEWFYIGLEYCCVPEDKQFDKAQQVYPGDRINTQYELANANMGIYTVSWKVKRGQTGMKAGAIGFSAEIVFDPYEHQTPAGQGPFTKTMFAIETQKRGIWDFGTVQWDQITIQANTTSSAWCHSPMKNTDFDYYLASPTVSISGSQVICKFSSLILGDKTTPILHSSPTAATFIDANSTTQSNLLALTEDPTSIVYD</sequence>
<comment type="caution">
    <text evidence="1">The sequence shown here is derived from an EMBL/GenBank/DDBJ whole genome shotgun (WGS) entry which is preliminary data.</text>
</comment>
<dbReference type="Proteomes" id="UP000326757">
    <property type="component" value="Unassembled WGS sequence"/>
</dbReference>
<protein>
    <submittedName>
        <fullName evidence="1">Uncharacterized protein</fullName>
    </submittedName>
</protein>
<accession>A0A5N6JVV8</accession>
<reference evidence="1 2" key="1">
    <citation type="submission" date="2019-06" db="EMBL/GenBank/DDBJ databases">
        <title>Genome Sequence of the Brown Rot Fungal Pathogen Monilinia laxa.</title>
        <authorList>
            <person name="De Miccolis Angelini R.M."/>
            <person name="Landi L."/>
            <person name="Abate D."/>
            <person name="Pollastro S."/>
            <person name="Romanazzi G."/>
            <person name="Faretra F."/>
        </authorList>
    </citation>
    <scope>NUCLEOTIDE SEQUENCE [LARGE SCALE GENOMIC DNA]</scope>
    <source>
        <strain evidence="1 2">Mlax316</strain>
    </source>
</reference>
<keyword evidence="2" id="KW-1185">Reference proteome</keyword>
<dbReference type="AlphaFoldDB" id="A0A5N6JVV8"/>
<proteinExistence type="predicted"/>
<dbReference type="OrthoDB" id="3360643at2759"/>
<gene>
    <name evidence="1" type="ORF">EYC80_007347</name>
</gene>
<name>A0A5N6JVV8_MONLA</name>
<organism evidence="1 2">
    <name type="scientific">Monilinia laxa</name>
    <name type="common">Brown rot fungus</name>
    <name type="synonym">Sclerotinia laxa</name>
    <dbReference type="NCBI Taxonomy" id="61186"/>
    <lineage>
        <taxon>Eukaryota</taxon>
        <taxon>Fungi</taxon>
        <taxon>Dikarya</taxon>
        <taxon>Ascomycota</taxon>
        <taxon>Pezizomycotina</taxon>
        <taxon>Leotiomycetes</taxon>
        <taxon>Helotiales</taxon>
        <taxon>Sclerotiniaceae</taxon>
        <taxon>Monilinia</taxon>
    </lineage>
</organism>
<evidence type="ECO:0000313" key="2">
    <source>
        <dbReference type="Proteomes" id="UP000326757"/>
    </source>
</evidence>
<evidence type="ECO:0000313" key="1">
    <source>
        <dbReference type="EMBL" id="KAB8292983.1"/>
    </source>
</evidence>
<dbReference type="EMBL" id="VIGI01000012">
    <property type="protein sequence ID" value="KAB8292983.1"/>
    <property type="molecule type" value="Genomic_DNA"/>
</dbReference>